<evidence type="ECO:0000256" key="2">
    <source>
        <dbReference type="ARBA" id="ARBA00022692"/>
    </source>
</evidence>
<accession>A0A1X0RJC6</accession>
<dbReference type="EMBL" id="KV921853">
    <property type="protein sequence ID" value="ORE11998.1"/>
    <property type="molecule type" value="Genomic_DNA"/>
</dbReference>
<evidence type="ECO:0000256" key="3">
    <source>
        <dbReference type="ARBA" id="ARBA00022989"/>
    </source>
</evidence>
<keyword evidence="4" id="KW-0472">Membrane</keyword>
<dbReference type="GO" id="GO:0016020">
    <property type="term" value="C:membrane"/>
    <property type="evidence" value="ECO:0007669"/>
    <property type="project" value="UniProtKB-SubCell"/>
</dbReference>
<name>A0A1X0RJC6_RHIZD</name>
<evidence type="ECO:0000256" key="4">
    <source>
        <dbReference type="ARBA" id="ARBA00023136"/>
    </source>
</evidence>
<dbReference type="AlphaFoldDB" id="A0A1X0RJC6"/>
<dbReference type="InterPro" id="IPR023395">
    <property type="entry name" value="MCP_dom_sf"/>
</dbReference>
<protein>
    <submittedName>
        <fullName evidence="5">Uncharacterized protein</fullName>
    </submittedName>
</protein>
<keyword evidence="2" id="KW-0812">Transmembrane</keyword>
<keyword evidence="3" id="KW-1133">Transmembrane helix</keyword>
<comment type="subcellular location">
    <subcellularLocation>
        <location evidence="1">Membrane</location>
        <topology evidence="1">Multi-pass membrane protein</topology>
    </subcellularLocation>
</comment>
<dbReference type="Proteomes" id="UP000242414">
    <property type="component" value="Unassembled WGS sequence"/>
</dbReference>
<dbReference type="Gene3D" id="1.50.40.10">
    <property type="entry name" value="Mitochondrial carrier domain"/>
    <property type="match status" value="1"/>
</dbReference>
<organism evidence="5">
    <name type="scientific">Rhizopus microsporus var. microsporus</name>
    <dbReference type="NCBI Taxonomy" id="86635"/>
    <lineage>
        <taxon>Eukaryota</taxon>
        <taxon>Fungi</taxon>
        <taxon>Fungi incertae sedis</taxon>
        <taxon>Mucoromycota</taxon>
        <taxon>Mucoromycotina</taxon>
        <taxon>Mucoromycetes</taxon>
        <taxon>Mucorales</taxon>
        <taxon>Mucorineae</taxon>
        <taxon>Rhizopodaceae</taxon>
        <taxon>Rhizopus</taxon>
    </lineage>
</organism>
<proteinExistence type="predicted"/>
<dbReference type="VEuPathDB" id="FungiDB:BCV72DRAFT_218726"/>
<gene>
    <name evidence="5" type="ORF">BCV72DRAFT_218726</name>
</gene>
<evidence type="ECO:0000313" key="5">
    <source>
        <dbReference type="EMBL" id="ORE11998.1"/>
    </source>
</evidence>
<reference evidence="5" key="1">
    <citation type="journal article" date="2016" name="Proc. Natl. Acad. Sci. U.S.A.">
        <title>Lipid metabolic changes in an early divergent fungus govern the establishment of a mutualistic symbiosis with endobacteria.</title>
        <authorList>
            <person name="Lastovetsky O.A."/>
            <person name="Gaspar M.L."/>
            <person name="Mondo S.J."/>
            <person name="LaButti K.M."/>
            <person name="Sandor L."/>
            <person name="Grigoriev I.V."/>
            <person name="Henry S.A."/>
            <person name="Pawlowska T.E."/>
        </authorList>
    </citation>
    <scope>NUCLEOTIDE SEQUENCE [LARGE SCALE GENOMIC DNA]</scope>
    <source>
        <strain evidence="5">ATCC 52814</strain>
    </source>
</reference>
<dbReference type="InterPro" id="IPR018108">
    <property type="entry name" value="MCP_transmembrane"/>
</dbReference>
<dbReference type="Pfam" id="PF00153">
    <property type="entry name" value="Mito_carr"/>
    <property type="match status" value="1"/>
</dbReference>
<dbReference type="SUPFAM" id="SSF103506">
    <property type="entry name" value="Mitochondrial carrier"/>
    <property type="match status" value="1"/>
</dbReference>
<sequence>MTSGALSGITNNIAVYPLDLVRKKRRLQVQGNGVSWYICLLNIVKQRRNTIVYIKGLIKAILC</sequence>
<evidence type="ECO:0000256" key="1">
    <source>
        <dbReference type="ARBA" id="ARBA00004141"/>
    </source>
</evidence>